<evidence type="ECO:0000256" key="1">
    <source>
        <dbReference type="ARBA" id="ARBA00007116"/>
    </source>
</evidence>
<dbReference type="Proteomes" id="UP000790787">
    <property type="component" value="Chromosome 15"/>
</dbReference>
<dbReference type="Gene3D" id="3.30.420.100">
    <property type="match status" value="1"/>
</dbReference>
<dbReference type="STRING" id="4097.A0A1S4CSC5"/>
<name>A0A1S4CSC5_TOBAC</name>
<gene>
    <name evidence="5" type="primary">LOC107822033</name>
</gene>
<dbReference type="SMR" id="A0A1S4CSC5"/>
<dbReference type="KEGG" id="nta:107822033"/>
<dbReference type="OrthoDB" id="1557988at2759"/>
<dbReference type="OMA" id="SHRFWDA"/>
<evidence type="ECO:0000313" key="5">
    <source>
        <dbReference type="RefSeq" id="XP_016504005.1"/>
    </source>
</evidence>
<protein>
    <submittedName>
        <fullName evidence="5">Uncharacterized protein</fullName>
    </submittedName>
</protein>
<dbReference type="PANTHER" id="PTHR12899:SF14">
    <property type="entry name" value="F14B2.25_F14B2.25"/>
    <property type="match status" value="1"/>
</dbReference>
<dbReference type="PANTHER" id="PTHR12899">
    <property type="entry name" value="39S RIBOSOMAL PROTEIN L18, MITOCHONDRIAL"/>
    <property type="match status" value="1"/>
</dbReference>
<dbReference type="SUPFAM" id="SSF53137">
    <property type="entry name" value="Translational machinery components"/>
    <property type="match status" value="1"/>
</dbReference>
<dbReference type="GO" id="GO:0008097">
    <property type="term" value="F:5S rRNA binding"/>
    <property type="evidence" value="ECO:0000318"/>
    <property type="project" value="GO_Central"/>
</dbReference>
<reference evidence="4" key="1">
    <citation type="journal article" date="2014" name="Nat. Commun.">
        <title>The tobacco genome sequence and its comparison with those of tomato and potato.</title>
        <authorList>
            <person name="Sierro N."/>
            <person name="Battey J.N."/>
            <person name="Ouadi S."/>
            <person name="Bakaher N."/>
            <person name="Bovet L."/>
            <person name="Willig A."/>
            <person name="Goepfert S."/>
            <person name="Peitsch M.C."/>
            <person name="Ivanov N.V."/>
        </authorList>
    </citation>
    <scope>NUCLEOTIDE SEQUENCE [LARGE SCALE GENOMIC DNA]</scope>
</reference>
<reference evidence="5" key="2">
    <citation type="submission" date="2025-08" db="UniProtKB">
        <authorList>
            <consortium name="RefSeq"/>
        </authorList>
    </citation>
    <scope>IDENTIFICATION</scope>
</reference>
<keyword evidence="3" id="KW-0687">Ribonucleoprotein</keyword>
<organism evidence="4 5">
    <name type="scientific">Nicotiana tabacum</name>
    <name type="common">Common tobacco</name>
    <dbReference type="NCBI Taxonomy" id="4097"/>
    <lineage>
        <taxon>Eukaryota</taxon>
        <taxon>Viridiplantae</taxon>
        <taxon>Streptophyta</taxon>
        <taxon>Embryophyta</taxon>
        <taxon>Tracheophyta</taxon>
        <taxon>Spermatophyta</taxon>
        <taxon>Magnoliopsida</taxon>
        <taxon>eudicotyledons</taxon>
        <taxon>Gunneridae</taxon>
        <taxon>Pentapetalae</taxon>
        <taxon>asterids</taxon>
        <taxon>lamiids</taxon>
        <taxon>Solanales</taxon>
        <taxon>Solanaceae</taxon>
        <taxon>Nicotianoideae</taxon>
        <taxon>Nicotianeae</taxon>
        <taxon>Nicotiana</taxon>
    </lineage>
</organism>
<keyword evidence="2" id="KW-0689">Ribosomal protein</keyword>
<accession>A0A1S4CSC5</accession>
<dbReference type="GO" id="GO:0003735">
    <property type="term" value="F:structural constituent of ribosome"/>
    <property type="evidence" value="ECO:0007669"/>
    <property type="project" value="InterPro"/>
</dbReference>
<sequence>MATAGSRHLLRLLLSCRKITAQVTTTSTDTIIAMSSSSEQEFAAQCKAKLNRVPRCRNLWDAKIASRVGEKLGDRLKEVKLYNVEIDVEEEINRPVHYRKMVAPLFESVKGKGIAVVGADKLGFF</sequence>
<dbReference type="GeneID" id="107822033"/>
<dbReference type="AlphaFoldDB" id="A0A1S4CSC5"/>
<dbReference type="RefSeq" id="XP_016504005.1">
    <property type="nucleotide sequence ID" value="XM_016648519.1"/>
</dbReference>
<evidence type="ECO:0000256" key="2">
    <source>
        <dbReference type="ARBA" id="ARBA00022980"/>
    </source>
</evidence>
<dbReference type="GO" id="GO:0006412">
    <property type="term" value="P:translation"/>
    <property type="evidence" value="ECO:0007669"/>
    <property type="project" value="InterPro"/>
</dbReference>
<dbReference type="GO" id="GO:1990904">
    <property type="term" value="C:ribonucleoprotein complex"/>
    <property type="evidence" value="ECO:0007669"/>
    <property type="project" value="UniProtKB-KW"/>
</dbReference>
<keyword evidence="4" id="KW-1185">Reference proteome</keyword>
<dbReference type="PaxDb" id="4097-A0A1S4CSC5"/>
<proteinExistence type="inferred from homology"/>
<dbReference type="GO" id="GO:0005840">
    <property type="term" value="C:ribosome"/>
    <property type="evidence" value="ECO:0007669"/>
    <property type="project" value="UniProtKB-KW"/>
</dbReference>
<evidence type="ECO:0000256" key="3">
    <source>
        <dbReference type="ARBA" id="ARBA00023274"/>
    </source>
</evidence>
<dbReference type="InterPro" id="IPR005484">
    <property type="entry name" value="Ribosomal_uL18_bac/plant/anim"/>
</dbReference>
<evidence type="ECO:0000313" key="4">
    <source>
        <dbReference type="Proteomes" id="UP000790787"/>
    </source>
</evidence>
<comment type="similarity">
    <text evidence="1">Belongs to the universal ribosomal protein uL18 family.</text>
</comment>